<evidence type="ECO:0008006" key="3">
    <source>
        <dbReference type="Google" id="ProtNLM"/>
    </source>
</evidence>
<keyword evidence="2" id="KW-1185">Reference proteome</keyword>
<dbReference type="EMBL" id="JABCKV010000034">
    <property type="protein sequence ID" value="KAG5645657.1"/>
    <property type="molecule type" value="Genomic_DNA"/>
</dbReference>
<organism evidence="1 2">
    <name type="scientific">Asterophora parasitica</name>
    <dbReference type="NCBI Taxonomy" id="117018"/>
    <lineage>
        <taxon>Eukaryota</taxon>
        <taxon>Fungi</taxon>
        <taxon>Dikarya</taxon>
        <taxon>Basidiomycota</taxon>
        <taxon>Agaricomycotina</taxon>
        <taxon>Agaricomycetes</taxon>
        <taxon>Agaricomycetidae</taxon>
        <taxon>Agaricales</taxon>
        <taxon>Tricholomatineae</taxon>
        <taxon>Lyophyllaceae</taxon>
        <taxon>Asterophora</taxon>
    </lineage>
</organism>
<protein>
    <recommendedName>
        <fullName evidence="3">F-box domain-containing protein</fullName>
    </recommendedName>
</protein>
<proteinExistence type="predicted"/>
<reference evidence="1" key="1">
    <citation type="submission" date="2020-07" db="EMBL/GenBank/DDBJ databases">
        <authorList>
            <person name="Nieuwenhuis M."/>
            <person name="Van De Peppel L.J.J."/>
        </authorList>
    </citation>
    <scope>NUCLEOTIDE SEQUENCE</scope>
    <source>
        <strain evidence="1">AP01</strain>
        <tissue evidence="1">Mycelium</tissue>
    </source>
</reference>
<evidence type="ECO:0000313" key="2">
    <source>
        <dbReference type="Proteomes" id="UP000775547"/>
    </source>
</evidence>
<name>A0A9P7GER4_9AGAR</name>
<dbReference type="OrthoDB" id="3167300at2759"/>
<reference evidence="1" key="2">
    <citation type="submission" date="2021-10" db="EMBL/GenBank/DDBJ databases">
        <title>Phylogenomics reveals ancestral predisposition of the termite-cultivated fungus Termitomyces towards a domesticated lifestyle.</title>
        <authorList>
            <person name="Auxier B."/>
            <person name="Grum-Grzhimaylo A."/>
            <person name="Cardenas M.E."/>
            <person name="Lodge J.D."/>
            <person name="Laessoe T."/>
            <person name="Pedersen O."/>
            <person name="Smith M.E."/>
            <person name="Kuyper T.W."/>
            <person name="Franco-Molano E.A."/>
            <person name="Baroni T.J."/>
            <person name="Aanen D.K."/>
        </authorList>
    </citation>
    <scope>NUCLEOTIDE SEQUENCE</scope>
    <source>
        <strain evidence="1">AP01</strain>
        <tissue evidence="1">Mycelium</tissue>
    </source>
</reference>
<comment type="caution">
    <text evidence="1">The sequence shown here is derived from an EMBL/GenBank/DDBJ whole genome shotgun (WGS) entry which is preliminary data.</text>
</comment>
<dbReference type="AlphaFoldDB" id="A0A9P7GER4"/>
<evidence type="ECO:0000313" key="1">
    <source>
        <dbReference type="EMBL" id="KAG5645657.1"/>
    </source>
</evidence>
<sequence length="265" mass="29817">MQPSPELQITLEADKEKCWRSLNNGDSGQRRAPSLTLKYVLVDRLGTMLPSLNESHQTLTEATYATTALAARPMFIPPELVREIVAFLFESPRTTSQDELGVSVKHNWSSIQSLSLTSKTYRTLALGAWFRILFIKDPSDINTLQTFFPEIGKATRSLQHLHTVIITIPDFGGGKTALGNDQEHNQNLWAGECDRCIEIMYEDGNFRVQYVARKQGLASSDTFRMVYVPPPALKRVEWAFWRAEGCEEVEVQESGDELSGSDEDS</sequence>
<gene>
    <name evidence="1" type="ORF">DXG03_005494</name>
</gene>
<dbReference type="Proteomes" id="UP000775547">
    <property type="component" value="Unassembled WGS sequence"/>
</dbReference>
<accession>A0A9P7GER4</accession>